<feature type="transmembrane region" description="Helical" evidence="6">
    <location>
        <begin position="76"/>
        <end position="97"/>
    </location>
</feature>
<feature type="transmembrane region" description="Helical" evidence="6">
    <location>
        <begin position="35"/>
        <end position="55"/>
    </location>
</feature>
<evidence type="ECO:0000256" key="1">
    <source>
        <dbReference type="ARBA" id="ARBA00004651"/>
    </source>
</evidence>
<comment type="similarity">
    <text evidence="6">Belongs to the TVP38/TMEM64 family.</text>
</comment>
<evidence type="ECO:0000256" key="2">
    <source>
        <dbReference type="ARBA" id="ARBA00022475"/>
    </source>
</evidence>
<keyword evidence="5 6" id="KW-0472">Membrane</keyword>
<evidence type="ECO:0000313" key="9">
    <source>
        <dbReference type="Proteomes" id="UP000002156"/>
    </source>
</evidence>
<feature type="transmembrane region" description="Helical" evidence="6">
    <location>
        <begin position="192"/>
        <end position="215"/>
    </location>
</feature>
<feature type="transmembrane region" description="Helical" evidence="6">
    <location>
        <begin position="221"/>
        <end position="240"/>
    </location>
</feature>
<dbReference type="HOGENOM" id="CLU_038944_5_1_9"/>
<dbReference type="AlphaFoldDB" id="B0KBU3"/>
<dbReference type="Pfam" id="PF09335">
    <property type="entry name" value="VTT_dom"/>
    <property type="match status" value="1"/>
</dbReference>
<keyword evidence="2 6" id="KW-1003">Cell membrane</keyword>
<keyword evidence="4 6" id="KW-1133">Transmembrane helix</keyword>
<evidence type="ECO:0000259" key="7">
    <source>
        <dbReference type="Pfam" id="PF09335"/>
    </source>
</evidence>
<feature type="transmembrane region" description="Helical" evidence="6">
    <location>
        <begin position="109"/>
        <end position="134"/>
    </location>
</feature>
<evidence type="ECO:0000256" key="5">
    <source>
        <dbReference type="ARBA" id="ARBA00023136"/>
    </source>
</evidence>
<evidence type="ECO:0000256" key="4">
    <source>
        <dbReference type="ARBA" id="ARBA00022989"/>
    </source>
</evidence>
<feature type="domain" description="VTT" evidence="7">
    <location>
        <begin position="97"/>
        <end position="215"/>
    </location>
</feature>
<dbReference type="EMBL" id="CP000924">
    <property type="protein sequence ID" value="ABY95388.1"/>
    <property type="molecule type" value="Genomic_DNA"/>
</dbReference>
<dbReference type="InterPro" id="IPR015414">
    <property type="entry name" value="TMEM64"/>
</dbReference>
<organism evidence="8 9">
    <name type="scientific">Thermoanaerobacter pseudethanolicus (strain ATCC 33223 / 39E)</name>
    <name type="common">Clostridium thermohydrosulfuricum</name>
    <dbReference type="NCBI Taxonomy" id="340099"/>
    <lineage>
        <taxon>Bacteria</taxon>
        <taxon>Bacillati</taxon>
        <taxon>Bacillota</taxon>
        <taxon>Clostridia</taxon>
        <taxon>Thermoanaerobacterales</taxon>
        <taxon>Thermoanaerobacteraceae</taxon>
        <taxon>Thermoanaerobacter</taxon>
    </lineage>
</organism>
<evidence type="ECO:0000256" key="3">
    <source>
        <dbReference type="ARBA" id="ARBA00022692"/>
    </source>
</evidence>
<dbReference type="PANTHER" id="PTHR12677">
    <property type="entry name" value="GOLGI APPARATUS MEMBRANE PROTEIN TVP38-RELATED"/>
    <property type="match status" value="1"/>
</dbReference>
<dbReference type="KEGG" id="tpd:Teth39_1751"/>
<dbReference type="InterPro" id="IPR032816">
    <property type="entry name" value="VTT_dom"/>
</dbReference>
<name>B0KBU3_THEP3</name>
<keyword evidence="9" id="KW-1185">Reference proteome</keyword>
<dbReference type="STRING" id="340099.Teth39_1751"/>
<evidence type="ECO:0000256" key="6">
    <source>
        <dbReference type="RuleBase" id="RU366058"/>
    </source>
</evidence>
<protein>
    <recommendedName>
        <fullName evidence="6">TVP38/TMEM64 family membrane protein</fullName>
    </recommendedName>
</protein>
<proteinExistence type="inferred from homology"/>
<dbReference type="GO" id="GO:0005886">
    <property type="term" value="C:plasma membrane"/>
    <property type="evidence" value="ECO:0007669"/>
    <property type="project" value="UniProtKB-SubCell"/>
</dbReference>
<dbReference type="eggNOG" id="COG0398">
    <property type="taxonomic scope" value="Bacteria"/>
</dbReference>
<comment type="subcellular location">
    <subcellularLocation>
        <location evidence="1 6">Cell membrane</location>
        <topology evidence="1 6">Multi-pass membrane protein</topology>
    </subcellularLocation>
</comment>
<dbReference type="PANTHER" id="PTHR12677:SF59">
    <property type="entry name" value="GOLGI APPARATUS MEMBRANE PROTEIN TVP38-RELATED"/>
    <property type="match status" value="1"/>
</dbReference>
<keyword evidence="3 6" id="KW-0812">Transmembrane</keyword>
<gene>
    <name evidence="8" type="ordered locus">Teth39_1751</name>
</gene>
<evidence type="ECO:0000313" key="8">
    <source>
        <dbReference type="EMBL" id="ABY95388.1"/>
    </source>
</evidence>
<sequence>MPKAKWVGGNKGKAGFIFGAFGPRCGWMKINKTNILNLILIVIFVIALIVAMVTFGKNLTILINSPDKFREWIHSFGKLGIIVFIGVQILQVIVFVIPGEVVQIAGGYLYGAFLGTLYSVIGITIGSLICFLIARVLGYNFVRSIVSEEKLKKFDYIINNPKGETILFLLFFIPGMPKDALSYIAGITPVKFYNFFIITLFARLPGIFFSAYIGANLGNKNYFMAGIVAIIAVLLFLIGVNKKDIIMEKLKKL</sequence>
<accession>B0KBU3</accession>
<reference evidence="9" key="1">
    <citation type="submission" date="2008-01" db="EMBL/GenBank/DDBJ databases">
        <title>Complete sequence of Thermoanaerobacter pseudethanolicus 39E.</title>
        <authorList>
            <person name="Copeland A."/>
            <person name="Lucas S."/>
            <person name="Lapidus A."/>
            <person name="Barry K."/>
            <person name="Glavina del Rio T."/>
            <person name="Dalin E."/>
            <person name="Tice H."/>
            <person name="Pitluck S."/>
            <person name="Bruce D."/>
            <person name="Goodwin L."/>
            <person name="Saunders E."/>
            <person name="Brettin T."/>
            <person name="Detter J.C."/>
            <person name="Han C."/>
            <person name="Schmutz J."/>
            <person name="Larimer F."/>
            <person name="Land M."/>
            <person name="Hauser L."/>
            <person name="Kyrpides N."/>
            <person name="Lykidis A."/>
            <person name="Hemme C."/>
            <person name="Fields M.W."/>
            <person name="He Z."/>
            <person name="Zhou J."/>
            <person name="Richardson P."/>
        </authorList>
    </citation>
    <scope>NUCLEOTIDE SEQUENCE [LARGE SCALE GENOMIC DNA]</scope>
    <source>
        <strain evidence="9">ATCC 33223 / DSM 2355 / 39E</strain>
    </source>
</reference>
<dbReference type="Proteomes" id="UP000002156">
    <property type="component" value="Chromosome"/>
</dbReference>